<dbReference type="Proteomes" id="UP000004728">
    <property type="component" value="Unassembled WGS sequence"/>
</dbReference>
<feature type="transmembrane region" description="Helical" evidence="1">
    <location>
        <begin position="235"/>
        <end position="255"/>
    </location>
</feature>
<evidence type="ECO:0008006" key="4">
    <source>
        <dbReference type="Google" id="ProtNLM"/>
    </source>
</evidence>
<accession>F1Z9I4</accession>
<dbReference type="InterPro" id="IPR007427">
    <property type="entry name" value="DUF475"/>
</dbReference>
<feature type="transmembrane region" description="Helical" evidence="1">
    <location>
        <begin position="193"/>
        <end position="214"/>
    </location>
</feature>
<evidence type="ECO:0000313" key="3">
    <source>
        <dbReference type="Proteomes" id="UP000004728"/>
    </source>
</evidence>
<proteinExistence type="predicted"/>
<keyword evidence="1" id="KW-0472">Membrane</keyword>
<dbReference type="PANTHER" id="PTHR30238">
    <property type="entry name" value="MEMBRANE BOUND PREDICTED REDOX MODULATOR"/>
    <property type="match status" value="1"/>
</dbReference>
<keyword evidence="1" id="KW-1133">Transmembrane helix</keyword>
<dbReference type="NCBIfam" id="NF010620">
    <property type="entry name" value="PRK14013.2-6"/>
    <property type="match status" value="1"/>
</dbReference>
<evidence type="ECO:0000313" key="2">
    <source>
        <dbReference type="EMBL" id="EGD58758.1"/>
    </source>
</evidence>
<keyword evidence="3" id="KW-1185">Reference proteome</keyword>
<dbReference type="InParanoid" id="F1Z9I4"/>
<feature type="transmembrane region" description="Helical" evidence="1">
    <location>
        <begin position="73"/>
        <end position="99"/>
    </location>
</feature>
<feature type="transmembrane region" description="Helical" evidence="1">
    <location>
        <begin position="320"/>
        <end position="337"/>
    </location>
</feature>
<keyword evidence="1" id="KW-0812">Transmembrane</keyword>
<feature type="transmembrane region" description="Helical" evidence="1">
    <location>
        <begin position="33"/>
        <end position="52"/>
    </location>
</feature>
<feature type="transmembrane region" description="Helical" evidence="1">
    <location>
        <begin position="261"/>
        <end position="281"/>
    </location>
</feature>
<feature type="transmembrane region" description="Helical" evidence="1">
    <location>
        <begin position="160"/>
        <end position="181"/>
    </location>
</feature>
<dbReference type="PANTHER" id="PTHR30238:SF4">
    <property type="entry name" value="SLL1022 PROTEIN"/>
    <property type="match status" value="1"/>
</dbReference>
<dbReference type="eggNOG" id="COG2899">
    <property type="taxonomic scope" value="Bacteria"/>
</dbReference>
<reference evidence="2 3" key="1">
    <citation type="journal article" date="2012" name="J. Bacteriol.">
        <title>Draft Genome Sequence of Novosphingobium nitrogenifigens Y88T.</title>
        <authorList>
            <person name="Strabala T.J."/>
            <person name="Macdonald L."/>
            <person name="Liu V."/>
            <person name="Smit A.M."/>
        </authorList>
    </citation>
    <scope>NUCLEOTIDE SEQUENCE [LARGE SCALE GENOMIC DNA]</scope>
    <source>
        <strain evidence="2 3">DSM 19370</strain>
    </source>
</reference>
<organism evidence="2 3">
    <name type="scientific">Novosphingobium nitrogenifigens DSM 19370</name>
    <dbReference type="NCBI Taxonomy" id="983920"/>
    <lineage>
        <taxon>Bacteria</taxon>
        <taxon>Pseudomonadati</taxon>
        <taxon>Pseudomonadota</taxon>
        <taxon>Alphaproteobacteria</taxon>
        <taxon>Sphingomonadales</taxon>
        <taxon>Sphingomonadaceae</taxon>
        <taxon>Novosphingobium</taxon>
    </lineage>
</organism>
<gene>
    <name evidence="2" type="ORF">Y88_0816</name>
</gene>
<evidence type="ECO:0000256" key="1">
    <source>
        <dbReference type="SAM" id="Phobius"/>
    </source>
</evidence>
<dbReference type="AlphaFoldDB" id="F1Z9I4"/>
<protein>
    <recommendedName>
        <fullName evidence="4">DUF475 domain-containing protein</fullName>
    </recommendedName>
</protein>
<feature type="transmembrane region" description="Helical" evidence="1">
    <location>
        <begin position="293"/>
        <end position="314"/>
    </location>
</feature>
<feature type="transmembrane region" description="Helical" evidence="1">
    <location>
        <begin position="119"/>
        <end position="139"/>
    </location>
</feature>
<comment type="caution">
    <text evidence="2">The sequence shown here is derived from an EMBL/GenBank/DDBJ whole genome shotgun (WGS) entry which is preliminary data.</text>
</comment>
<dbReference type="RefSeq" id="WP_008066263.1">
    <property type="nucleotide sequence ID" value="NZ_AQWK01000002.1"/>
</dbReference>
<dbReference type="HOGENOM" id="CLU_034539_1_0_5"/>
<dbReference type="Pfam" id="PF04332">
    <property type="entry name" value="DUF475"/>
    <property type="match status" value="1"/>
</dbReference>
<sequence length="345" mass="36956">MLRQFTGSLLFTIAALFATLAYGWFLTGSVGATAGLIWVVIVLAVLEISLSFDNAVVNAAVLSEMDDIWQRRFLTWGMLFAVFGMRILFPLVIVALAAGLGPIDALKLSLTEPARYEQIVSSAHIAISGFGGAFLALVGMTYFVNPEKTVHWIGWLERHLVAIATIRAAEIALLLVAMSVIARFLPAHEALEFIEAGIGGIVAFVLVEGIGTVLEAREEARRAAGLAMKSGLGGFIYLNVLDASFSFDGVIGAFALSNNMVIIAIGLSVGAMFVRSITLLLVRQGTLNEYRYLEHGAFWAIVALGTIMLLSPRVEVPETVTGLIGAALIGVSLWSSLRANRREAA</sequence>
<dbReference type="EMBL" id="AEWJ01000041">
    <property type="protein sequence ID" value="EGD58758.1"/>
    <property type="molecule type" value="Genomic_DNA"/>
</dbReference>
<name>F1Z9I4_9SPHN</name>
<dbReference type="OrthoDB" id="8533002at2"/>